<accession>A0ABX1U046</accession>
<evidence type="ECO:0000256" key="1">
    <source>
        <dbReference type="SAM" id="MobiDB-lite"/>
    </source>
</evidence>
<comment type="caution">
    <text evidence="2">The sequence shown here is derived from an EMBL/GenBank/DDBJ whole genome shotgun (WGS) entry which is preliminary data.</text>
</comment>
<name>A0ABX1U046_9PROT</name>
<organism evidence="2 3">
    <name type="scientific">Candidatus Accumulibacter phosphatis</name>
    <dbReference type="NCBI Taxonomy" id="327160"/>
    <lineage>
        <taxon>Bacteria</taxon>
        <taxon>Pseudomonadati</taxon>
        <taxon>Pseudomonadota</taxon>
        <taxon>Betaproteobacteria</taxon>
        <taxon>Candidatus Accumulibacter</taxon>
    </lineage>
</organism>
<dbReference type="EMBL" id="SPMY01000075">
    <property type="protein sequence ID" value="NMQ29881.1"/>
    <property type="molecule type" value="Genomic_DNA"/>
</dbReference>
<dbReference type="Proteomes" id="UP000749010">
    <property type="component" value="Unassembled WGS sequence"/>
</dbReference>
<gene>
    <name evidence="2" type="ORF">E4Q23_20230</name>
</gene>
<protein>
    <submittedName>
        <fullName evidence="2">DUF2442 domain-containing protein</fullName>
    </submittedName>
</protein>
<keyword evidence="3" id="KW-1185">Reference proteome</keyword>
<dbReference type="Pfam" id="PF10387">
    <property type="entry name" value="DUF2442"/>
    <property type="match status" value="1"/>
</dbReference>
<evidence type="ECO:0000313" key="2">
    <source>
        <dbReference type="EMBL" id="NMQ29881.1"/>
    </source>
</evidence>
<proteinExistence type="predicted"/>
<dbReference type="Gene3D" id="3.30.2020.40">
    <property type="entry name" value="Uncharacterised protein PF10387, DUF2442"/>
    <property type="match status" value="1"/>
</dbReference>
<dbReference type="RefSeq" id="WP_169068332.1">
    <property type="nucleotide sequence ID" value="NZ_SPMY01000075.1"/>
</dbReference>
<sequence length="152" mass="17069">MPGTNTLALEVTHVSKNGFWLLLGDEELLLPFAEFPWFRQATIQQLATVEWPSQDHLYWPLLDVDLSVESIRHPESFPLVSASSASPSLQRDKLTTRVFRMPRPLTLEVAGPLHQRQKWRVAAGIPDGTSRRPRRTGLGALHHPTPSLGHSP</sequence>
<dbReference type="InterPro" id="IPR018841">
    <property type="entry name" value="DUF2442"/>
</dbReference>
<evidence type="ECO:0000313" key="3">
    <source>
        <dbReference type="Proteomes" id="UP000749010"/>
    </source>
</evidence>
<reference evidence="2 3" key="1">
    <citation type="submission" date="2019-03" db="EMBL/GenBank/DDBJ databases">
        <title>Metabolic reconstructions from genomes of highly enriched 'Candidatus Accumulibacter' and 'Candidatus Competibacter' bioreactor populations.</title>
        <authorList>
            <person name="Annavajhala M.K."/>
            <person name="Welles L."/>
            <person name="Abbas B."/>
            <person name="Sorokin D."/>
            <person name="Park H."/>
            <person name="Van Loosdrecht M."/>
            <person name="Chandran K."/>
        </authorList>
    </citation>
    <scope>NUCLEOTIDE SEQUENCE [LARGE SCALE GENOMIC DNA]</scope>
    <source>
        <strain evidence="2 3">SBR_S</strain>
    </source>
</reference>
<feature type="region of interest" description="Disordered" evidence="1">
    <location>
        <begin position="123"/>
        <end position="152"/>
    </location>
</feature>